<name>A0AAV5C2U4_ELECO</name>
<evidence type="ECO:0000313" key="2">
    <source>
        <dbReference type="EMBL" id="GJM92419.1"/>
    </source>
</evidence>
<sequence>MQGCAKISESHDNVDYCSHATENLSTNPDGVPVKSDEGSSSMRSGGIFKFLGGPRPGDVEVQPYLVLSTAMVRLRRALFAFPVHSAETSTILKKRDSYEGGLADESSNRTVLEISASDAFREALSTYESLGEHRKQEAAFGHFQLACYQRDLCLRFLDLVDKEIKQKNEEKYRQKTAYLLDLNSVPVLSGISNRAFLIVPFASAPYVECLKPHSLTCWKVAMWWKLMKSIPPTSTWR</sequence>
<dbReference type="AlphaFoldDB" id="A0AAV5C2U4"/>
<comment type="caution">
    <text evidence="2">The sequence shown here is derived from an EMBL/GenBank/DDBJ whole genome shotgun (WGS) entry which is preliminary data.</text>
</comment>
<keyword evidence="3" id="KW-1185">Reference proteome</keyword>
<feature type="region of interest" description="Disordered" evidence="1">
    <location>
        <begin position="19"/>
        <end position="40"/>
    </location>
</feature>
<dbReference type="GO" id="GO:0045893">
    <property type="term" value="P:positive regulation of DNA-templated transcription"/>
    <property type="evidence" value="ECO:0007669"/>
    <property type="project" value="TreeGrafter"/>
</dbReference>
<dbReference type="PANTHER" id="PTHR15000:SF1">
    <property type="entry name" value="ERYTHROID DIFFERENTIATION-RELATED FACTOR 1"/>
    <property type="match status" value="1"/>
</dbReference>
<organism evidence="2 3">
    <name type="scientific">Eleusine coracana subsp. coracana</name>
    <dbReference type="NCBI Taxonomy" id="191504"/>
    <lineage>
        <taxon>Eukaryota</taxon>
        <taxon>Viridiplantae</taxon>
        <taxon>Streptophyta</taxon>
        <taxon>Embryophyta</taxon>
        <taxon>Tracheophyta</taxon>
        <taxon>Spermatophyta</taxon>
        <taxon>Magnoliopsida</taxon>
        <taxon>Liliopsida</taxon>
        <taxon>Poales</taxon>
        <taxon>Poaceae</taxon>
        <taxon>PACMAD clade</taxon>
        <taxon>Chloridoideae</taxon>
        <taxon>Cynodonteae</taxon>
        <taxon>Eleusininae</taxon>
        <taxon>Eleusine</taxon>
    </lineage>
</organism>
<evidence type="ECO:0000256" key="1">
    <source>
        <dbReference type="SAM" id="MobiDB-lite"/>
    </source>
</evidence>
<protein>
    <submittedName>
        <fullName evidence="2">Uncharacterized protein</fullName>
    </submittedName>
</protein>
<dbReference type="EMBL" id="BQKI01000004">
    <property type="protein sequence ID" value="GJM92419.1"/>
    <property type="molecule type" value="Genomic_DNA"/>
</dbReference>
<proteinExistence type="predicted"/>
<reference evidence="2" key="2">
    <citation type="submission" date="2021-12" db="EMBL/GenBank/DDBJ databases">
        <title>Resequencing data analysis of finger millet.</title>
        <authorList>
            <person name="Hatakeyama M."/>
            <person name="Aluri S."/>
            <person name="Balachadran M.T."/>
            <person name="Sivarajan S.R."/>
            <person name="Poveda L."/>
            <person name="Shimizu-Inatsugi R."/>
            <person name="Schlapbach R."/>
            <person name="Sreeman S.M."/>
            <person name="Shimizu K.K."/>
        </authorList>
    </citation>
    <scope>NUCLEOTIDE SEQUENCE</scope>
</reference>
<gene>
    <name evidence="2" type="primary">ga08893</name>
    <name evidence="2" type="ORF">PR202_ga08893</name>
</gene>
<dbReference type="Proteomes" id="UP001054889">
    <property type="component" value="Unassembled WGS sequence"/>
</dbReference>
<reference evidence="2" key="1">
    <citation type="journal article" date="2018" name="DNA Res.">
        <title>Multiple hybrid de novo genome assembly of finger millet, an orphan allotetraploid crop.</title>
        <authorList>
            <person name="Hatakeyama M."/>
            <person name="Aluri S."/>
            <person name="Balachadran M.T."/>
            <person name="Sivarajan S.R."/>
            <person name="Patrignani A."/>
            <person name="Gruter S."/>
            <person name="Poveda L."/>
            <person name="Shimizu-Inatsugi R."/>
            <person name="Baeten J."/>
            <person name="Francoijs K.J."/>
            <person name="Nataraja K.N."/>
            <person name="Reddy Y.A.N."/>
            <person name="Phadnis S."/>
            <person name="Ravikumar R.L."/>
            <person name="Schlapbach R."/>
            <person name="Sreeman S.M."/>
            <person name="Shimizu K.K."/>
        </authorList>
    </citation>
    <scope>NUCLEOTIDE SEQUENCE</scope>
</reference>
<evidence type="ECO:0000313" key="3">
    <source>
        <dbReference type="Proteomes" id="UP001054889"/>
    </source>
</evidence>
<accession>A0AAV5C2U4</accession>
<dbReference type="PANTHER" id="PTHR15000">
    <property type="entry name" value="ERYTHROID DIFFERENTIATION-RELATED FACTOR 1"/>
    <property type="match status" value="1"/>
</dbReference>